<evidence type="ECO:0000313" key="2">
    <source>
        <dbReference type="EMBL" id="KAG8069710.1"/>
    </source>
</evidence>
<evidence type="ECO:0000313" key="3">
    <source>
        <dbReference type="Proteomes" id="UP000729402"/>
    </source>
</evidence>
<feature type="region of interest" description="Disordered" evidence="1">
    <location>
        <begin position="1"/>
        <end position="29"/>
    </location>
</feature>
<reference evidence="2" key="2">
    <citation type="submission" date="2021-02" db="EMBL/GenBank/DDBJ databases">
        <authorList>
            <person name="Kimball J.A."/>
            <person name="Haas M.W."/>
            <person name="Macchietto M."/>
            <person name="Kono T."/>
            <person name="Duquette J."/>
            <person name="Shao M."/>
        </authorList>
    </citation>
    <scope>NUCLEOTIDE SEQUENCE</scope>
    <source>
        <tissue evidence="2">Fresh leaf tissue</tissue>
    </source>
</reference>
<dbReference type="AlphaFoldDB" id="A0A8J5S7D5"/>
<organism evidence="2 3">
    <name type="scientific">Zizania palustris</name>
    <name type="common">Northern wild rice</name>
    <dbReference type="NCBI Taxonomy" id="103762"/>
    <lineage>
        <taxon>Eukaryota</taxon>
        <taxon>Viridiplantae</taxon>
        <taxon>Streptophyta</taxon>
        <taxon>Embryophyta</taxon>
        <taxon>Tracheophyta</taxon>
        <taxon>Spermatophyta</taxon>
        <taxon>Magnoliopsida</taxon>
        <taxon>Liliopsida</taxon>
        <taxon>Poales</taxon>
        <taxon>Poaceae</taxon>
        <taxon>BOP clade</taxon>
        <taxon>Oryzoideae</taxon>
        <taxon>Oryzeae</taxon>
        <taxon>Zizaniinae</taxon>
        <taxon>Zizania</taxon>
    </lineage>
</organism>
<accession>A0A8J5S7D5</accession>
<name>A0A8J5S7D5_ZIZPA</name>
<dbReference type="EMBL" id="JAAALK010000283">
    <property type="protein sequence ID" value="KAG8069710.1"/>
    <property type="molecule type" value="Genomic_DNA"/>
</dbReference>
<dbReference type="Proteomes" id="UP000729402">
    <property type="component" value="Unassembled WGS sequence"/>
</dbReference>
<protein>
    <submittedName>
        <fullName evidence="2">Uncharacterized protein</fullName>
    </submittedName>
</protein>
<gene>
    <name evidence="2" type="ORF">GUJ93_ZPchr0006g44736</name>
</gene>
<sequence>MAEYQEVTSPTVKNRPFAKPLMPPSDGVAPPFAVIAARLGGSGGRRRGWEAGEAGGGGGTPGRRWEAGEAGGGGGRLERRAEAAAAGVVTRRRRRGRG</sequence>
<comment type="caution">
    <text evidence="2">The sequence shown here is derived from an EMBL/GenBank/DDBJ whole genome shotgun (WGS) entry which is preliminary data.</text>
</comment>
<evidence type="ECO:0000256" key="1">
    <source>
        <dbReference type="SAM" id="MobiDB-lite"/>
    </source>
</evidence>
<feature type="region of interest" description="Disordered" evidence="1">
    <location>
        <begin position="41"/>
        <end position="98"/>
    </location>
</feature>
<feature type="compositionally biased region" description="Polar residues" evidence="1">
    <location>
        <begin position="1"/>
        <end position="12"/>
    </location>
</feature>
<proteinExistence type="predicted"/>
<reference evidence="2" key="1">
    <citation type="journal article" date="2021" name="bioRxiv">
        <title>Whole Genome Assembly and Annotation of Northern Wild Rice, Zizania palustris L., Supports a Whole Genome Duplication in the Zizania Genus.</title>
        <authorList>
            <person name="Haas M."/>
            <person name="Kono T."/>
            <person name="Macchietto M."/>
            <person name="Millas R."/>
            <person name="McGilp L."/>
            <person name="Shao M."/>
            <person name="Duquette J."/>
            <person name="Hirsch C.N."/>
            <person name="Kimball J."/>
        </authorList>
    </citation>
    <scope>NUCLEOTIDE SEQUENCE</scope>
    <source>
        <tissue evidence="2">Fresh leaf tissue</tissue>
    </source>
</reference>
<keyword evidence="3" id="KW-1185">Reference proteome</keyword>